<comment type="caution">
    <text evidence="1">The sequence shown here is derived from an EMBL/GenBank/DDBJ whole genome shotgun (WGS) entry which is preliminary data.</text>
</comment>
<dbReference type="Proteomes" id="UP000766629">
    <property type="component" value="Unassembled WGS sequence"/>
</dbReference>
<dbReference type="Pfam" id="PF11150">
    <property type="entry name" value="DUF2927"/>
    <property type="match status" value="1"/>
</dbReference>
<keyword evidence="2" id="KW-1185">Reference proteome</keyword>
<dbReference type="EMBL" id="JAHVJA010000002">
    <property type="protein sequence ID" value="MBY6138904.1"/>
    <property type="molecule type" value="Genomic_DNA"/>
</dbReference>
<accession>A0ABS7NCH0</accession>
<evidence type="ECO:0000313" key="2">
    <source>
        <dbReference type="Proteomes" id="UP000766629"/>
    </source>
</evidence>
<protein>
    <submittedName>
        <fullName evidence="1">DUF2927 domain-containing protein</fullName>
    </submittedName>
</protein>
<reference evidence="1 2" key="1">
    <citation type="submission" date="2021-06" db="EMBL/GenBank/DDBJ databases">
        <title>50 bacteria genomes isolated from Dapeng, Shenzhen, China.</title>
        <authorList>
            <person name="Zheng W."/>
            <person name="Yu S."/>
            <person name="Huang Y."/>
        </authorList>
    </citation>
    <scope>NUCLEOTIDE SEQUENCE [LARGE SCALE GENOMIC DNA]</scope>
    <source>
        <strain evidence="1 2">DP1N14-2</strain>
    </source>
</reference>
<name>A0ABS7NCH0_9RHOB</name>
<gene>
    <name evidence="1" type="ORF">KUV26_05585</name>
</gene>
<proteinExistence type="predicted"/>
<sequence>MAALTACLPFDQAESLVPQARPAAPQPAVYKPSADSAQLAYYYNALQRDLLTRGLLRTDGGGPDTPYDAEDLARSFEALAFYDEYGGAGIAGGLGRWAGPVRIAAEFGPSVQTEQRAQDRETVTEYAARLARITGHSISTVSGRANFHVIFAGLDDSAFVAERVRELLPAISARDLSLLAAPPRSYYCLVVAGGPQGDPLSYTRGVALIRAEHPALVRRSCVHEEVAQGLGLRNDSPRARPSIFNDDDEFALLTSFDEKLLQMLYDPRLTIGMSAEEARPIIRILAREAMGQEL</sequence>
<dbReference type="InterPro" id="IPR021323">
    <property type="entry name" value="DUF2927"/>
</dbReference>
<evidence type="ECO:0000313" key="1">
    <source>
        <dbReference type="EMBL" id="MBY6138904.1"/>
    </source>
</evidence>
<organism evidence="1 2">
    <name type="scientific">Leisingera daeponensis</name>
    <dbReference type="NCBI Taxonomy" id="405746"/>
    <lineage>
        <taxon>Bacteria</taxon>
        <taxon>Pseudomonadati</taxon>
        <taxon>Pseudomonadota</taxon>
        <taxon>Alphaproteobacteria</taxon>
        <taxon>Rhodobacterales</taxon>
        <taxon>Roseobacteraceae</taxon>
        <taxon>Leisingera</taxon>
    </lineage>
</organism>